<dbReference type="OMA" id="QFTHESG"/>
<accession>A0A0E0I6R4</accession>
<evidence type="ECO:0000313" key="2">
    <source>
        <dbReference type="EnsemblPlants" id="ONIVA08G01470.1"/>
    </source>
</evidence>
<reference evidence="2" key="2">
    <citation type="submission" date="2018-04" db="EMBL/GenBank/DDBJ databases">
        <title>OnivRS2 (Oryza nivara Reference Sequence Version 2).</title>
        <authorList>
            <person name="Zhang J."/>
            <person name="Kudrna D."/>
            <person name="Lee S."/>
            <person name="Talag J."/>
            <person name="Rajasekar S."/>
            <person name="Welchert J."/>
            <person name="Hsing Y.-I."/>
            <person name="Wing R.A."/>
        </authorList>
    </citation>
    <scope>NUCLEOTIDE SEQUENCE [LARGE SCALE GENOMIC DNA]</scope>
    <source>
        <strain evidence="2">SL10</strain>
    </source>
</reference>
<evidence type="ECO:0000313" key="3">
    <source>
        <dbReference type="Proteomes" id="UP000006591"/>
    </source>
</evidence>
<dbReference type="STRING" id="4536.A0A0E0I6R4"/>
<dbReference type="AlphaFoldDB" id="A0A0E0I6R4"/>
<dbReference type="HOGENOM" id="CLU_020188_1_0_1"/>
<proteinExistence type="predicted"/>
<feature type="transmembrane region" description="Helical" evidence="1">
    <location>
        <begin position="367"/>
        <end position="387"/>
    </location>
</feature>
<dbReference type="eggNOG" id="ENOG502R556">
    <property type="taxonomic scope" value="Eukaryota"/>
</dbReference>
<keyword evidence="3" id="KW-1185">Reference proteome</keyword>
<dbReference type="InterPro" id="IPR004158">
    <property type="entry name" value="DUF247_pln"/>
</dbReference>
<keyword evidence="1" id="KW-0812">Transmembrane</keyword>
<dbReference type="PANTHER" id="PTHR31549">
    <property type="entry name" value="PROTEIN, PUTATIVE (DUF247)-RELATED-RELATED"/>
    <property type="match status" value="1"/>
</dbReference>
<name>A0A0E0I6R4_ORYNI</name>
<protein>
    <submittedName>
        <fullName evidence="2">Uncharacterized protein</fullName>
    </submittedName>
</protein>
<dbReference type="Pfam" id="PF03140">
    <property type="entry name" value="DUF247"/>
    <property type="match status" value="2"/>
</dbReference>
<dbReference type="PANTHER" id="PTHR31549:SF256">
    <property type="entry name" value="EXPRESSED PROTEIN"/>
    <property type="match status" value="1"/>
</dbReference>
<organism evidence="2">
    <name type="scientific">Oryza nivara</name>
    <name type="common">Indian wild rice</name>
    <name type="synonym">Oryza sativa f. spontanea</name>
    <dbReference type="NCBI Taxonomy" id="4536"/>
    <lineage>
        <taxon>Eukaryota</taxon>
        <taxon>Viridiplantae</taxon>
        <taxon>Streptophyta</taxon>
        <taxon>Embryophyta</taxon>
        <taxon>Tracheophyta</taxon>
        <taxon>Spermatophyta</taxon>
        <taxon>Magnoliopsida</taxon>
        <taxon>Liliopsida</taxon>
        <taxon>Poales</taxon>
        <taxon>Poaceae</taxon>
        <taxon>BOP clade</taxon>
        <taxon>Oryzoideae</taxon>
        <taxon>Oryzeae</taxon>
        <taxon>Oryzinae</taxon>
        <taxon>Oryza</taxon>
    </lineage>
</organism>
<sequence length="392" mass="44475">MEIVNSAEATVMIPVEEELKRAAEKMKTDFSKIKTKIHRYPAIFRRLISMDNRYFVPTVVAIGPYHHGAPHLQEAEEVKRAAAYYFCRESAHSVEEVYYKILSIAAEARSCYADDAVASIGEGDFVAMMFHDGCFLLQLIIRMIGELIAPSLESWFTSNGASMMMDIFLLENQIPWQVLDALMDFRPVSMGDFVSWQGSNFDGSLDFKRVTSLSQSSAIELTEIGIKLVANKTSRFNDIVISKGILFGKLSLAPLVMEDCTACWLVNMMALEICLQYTGIGDAVSSYVFLLGMLMSREEDVHELRMKHILHGDFSNQRTLIFFKNLIELTAVPNQHAALLAHIEAYRRKRWLWIPILKFIHNNLKTIVTVFSIIGVLVGIFKTLMSLKQHQQ</sequence>
<keyword evidence="1" id="KW-0472">Membrane</keyword>
<keyword evidence="1" id="KW-1133">Transmembrane helix</keyword>
<dbReference type="EnsemblPlants" id="ONIVA08G01470.1">
    <property type="protein sequence ID" value="ONIVA08G01470.1"/>
    <property type="gene ID" value="ONIVA08G01470"/>
</dbReference>
<dbReference type="Gramene" id="ONIVA08G01470.1">
    <property type="protein sequence ID" value="ONIVA08G01470.1"/>
    <property type="gene ID" value="ONIVA08G01470"/>
</dbReference>
<dbReference type="Proteomes" id="UP000006591">
    <property type="component" value="Chromosome 8"/>
</dbReference>
<reference evidence="2" key="1">
    <citation type="submission" date="2015-04" db="UniProtKB">
        <authorList>
            <consortium name="EnsemblPlants"/>
        </authorList>
    </citation>
    <scope>IDENTIFICATION</scope>
    <source>
        <strain evidence="2">SL10</strain>
    </source>
</reference>
<evidence type="ECO:0000256" key="1">
    <source>
        <dbReference type="SAM" id="Phobius"/>
    </source>
</evidence>